<proteinExistence type="predicted"/>
<dbReference type="STRING" id="1333998.M2A_0099"/>
<evidence type="ECO:0000313" key="2">
    <source>
        <dbReference type="EMBL" id="GAK43600.1"/>
    </source>
</evidence>
<gene>
    <name evidence="2" type="ORF">M2A_0099</name>
</gene>
<dbReference type="AlphaFoldDB" id="A0A081B6D2"/>
<accession>A0A081B6D2</accession>
<dbReference type="EMBL" id="BBIO01000001">
    <property type="protein sequence ID" value="GAK43600.1"/>
    <property type="molecule type" value="Genomic_DNA"/>
</dbReference>
<dbReference type="Pfam" id="PF04965">
    <property type="entry name" value="GPW_gp25"/>
    <property type="match status" value="1"/>
</dbReference>
<reference evidence="2 3" key="1">
    <citation type="submission" date="2014-07" db="EMBL/GenBank/DDBJ databases">
        <title>Tepidicaulis marinum gen. nov., sp. nov., a novel marine bacterium denitrifying nitrate to nitrous oxide strictly under microaerobic conditions.</title>
        <authorList>
            <person name="Takeuchi M."/>
            <person name="Yamagishi T."/>
            <person name="Kamagata Y."/>
            <person name="Oshima K."/>
            <person name="Hattori M."/>
            <person name="Katayama T."/>
            <person name="Hanada S."/>
            <person name="Tamaki H."/>
            <person name="Marumo K."/>
            <person name="Maeda H."/>
            <person name="Nedachi M."/>
            <person name="Iwasaki W."/>
            <person name="Suwa Y."/>
            <person name="Sakata S."/>
        </authorList>
    </citation>
    <scope>NUCLEOTIDE SEQUENCE [LARGE SCALE GENOMIC DNA]</scope>
    <source>
        <strain evidence="2 3">MA2</strain>
    </source>
</reference>
<comment type="caution">
    <text evidence="2">The sequence shown here is derived from an EMBL/GenBank/DDBJ whole genome shotgun (WGS) entry which is preliminary data.</text>
</comment>
<dbReference type="Proteomes" id="UP000028702">
    <property type="component" value="Unassembled WGS sequence"/>
</dbReference>
<organism evidence="2 3">
    <name type="scientific">Tepidicaulis marinus</name>
    <dbReference type="NCBI Taxonomy" id="1333998"/>
    <lineage>
        <taxon>Bacteria</taxon>
        <taxon>Pseudomonadati</taxon>
        <taxon>Pseudomonadota</taxon>
        <taxon>Alphaproteobacteria</taxon>
        <taxon>Hyphomicrobiales</taxon>
        <taxon>Parvibaculaceae</taxon>
        <taxon>Tepidicaulis</taxon>
    </lineage>
</organism>
<dbReference type="Gene3D" id="3.10.450.40">
    <property type="match status" value="1"/>
</dbReference>
<dbReference type="InterPro" id="IPR007048">
    <property type="entry name" value="IraD/Gp25-like"/>
</dbReference>
<dbReference type="SUPFAM" id="SSF160719">
    <property type="entry name" value="gpW/gp25-like"/>
    <property type="match status" value="1"/>
</dbReference>
<sequence length="112" mass="12482">MTTGMSAHTGKALSGQDHLIQSIGDILSTPIGTRVMRREYGSALFEKIDRPMTPELLVDIYADVAEALDRWEPRFELKHVRVAAAEAGRFTLDLKGRWLRTGETLTLEGITL</sequence>
<dbReference type="eggNOG" id="COG3628">
    <property type="taxonomic scope" value="Bacteria"/>
</dbReference>
<name>A0A081B6D2_9HYPH</name>
<keyword evidence="3" id="KW-1185">Reference proteome</keyword>
<evidence type="ECO:0000259" key="1">
    <source>
        <dbReference type="Pfam" id="PF04965"/>
    </source>
</evidence>
<protein>
    <submittedName>
        <fullName evidence="2">Similar to GPW of phage P2</fullName>
    </submittedName>
</protein>
<evidence type="ECO:0000313" key="3">
    <source>
        <dbReference type="Proteomes" id="UP000028702"/>
    </source>
</evidence>
<feature type="domain" description="IraD/Gp25-like" evidence="1">
    <location>
        <begin position="15"/>
        <end position="96"/>
    </location>
</feature>